<feature type="transmembrane region" description="Helical" evidence="7">
    <location>
        <begin position="901"/>
        <end position="918"/>
    </location>
</feature>
<evidence type="ECO:0000259" key="8">
    <source>
        <dbReference type="PROSITE" id="PS50156"/>
    </source>
</evidence>
<evidence type="ECO:0000256" key="7">
    <source>
        <dbReference type="SAM" id="Phobius"/>
    </source>
</evidence>
<feature type="transmembrane region" description="Helical" evidence="7">
    <location>
        <begin position="361"/>
        <end position="381"/>
    </location>
</feature>
<dbReference type="Gene3D" id="1.20.1640.10">
    <property type="entry name" value="Multidrug efflux transporter AcrB transmembrane domain"/>
    <property type="match status" value="2"/>
</dbReference>
<proteinExistence type="inferred from homology"/>
<keyword evidence="5 7" id="KW-1133">Transmembrane helix</keyword>
<dbReference type="InterPro" id="IPR050545">
    <property type="entry name" value="Mycobact_MmpL"/>
</dbReference>
<evidence type="ECO:0000256" key="4">
    <source>
        <dbReference type="ARBA" id="ARBA00022692"/>
    </source>
</evidence>
<protein>
    <submittedName>
        <fullName evidence="9">RND superfamily putative drug exporter</fullName>
    </submittedName>
</protein>
<comment type="subcellular location">
    <subcellularLocation>
        <location evidence="1">Cell membrane</location>
        <topology evidence="1">Multi-pass membrane protein</topology>
    </subcellularLocation>
</comment>
<dbReference type="OrthoDB" id="9782006at2"/>
<dbReference type="SUPFAM" id="SSF82866">
    <property type="entry name" value="Multidrug efflux transporter AcrB transmembrane domain"/>
    <property type="match status" value="2"/>
</dbReference>
<dbReference type="Pfam" id="PF03176">
    <property type="entry name" value="MMPL"/>
    <property type="match status" value="2"/>
</dbReference>
<reference evidence="9 10" key="1">
    <citation type="submission" date="2019-03" db="EMBL/GenBank/DDBJ databases">
        <title>Genomic Encyclopedia of Type Strains, Phase IV (KMG-IV): sequencing the most valuable type-strain genomes for metagenomic binning, comparative biology and taxonomic classification.</title>
        <authorList>
            <person name="Goeker M."/>
        </authorList>
    </citation>
    <scope>NUCLEOTIDE SEQUENCE [LARGE SCALE GENOMIC DNA]</scope>
    <source>
        <strain evidence="9 10">DSM 19377</strain>
    </source>
</reference>
<dbReference type="PANTHER" id="PTHR33406:SF6">
    <property type="entry name" value="MEMBRANE PROTEIN YDGH-RELATED"/>
    <property type="match status" value="1"/>
</dbReference>
<dbReference type="AlphaFoldDB" id="A0A4R2P6N4"/>
<keyword evidence="3" id="KW-1003">Cell membrane</keyword>
<dbReference type="GO" id="GO:0005886">
    <property type="term" value="C:plasma membrane"/>
    <property type="evidence" value="ECO:0007669"/>
    <property type="project" value="UniProtKB-SubCell"/>
</dbReference>
<comment type="caution">
    <text evidence="9">The sequence shown here is derived from an EMBL/GenBank/DDBJ whole genome shotgun (WGS) entry which is preliminary data.</text>
</comment>
<dbReference type="InterPro" id="IPR004869">
    <property type="entry name" value="MMPL_dom"/>
</dbReference>
<dbReference type="EMBL" id="SLXK01000005">
    <property type="protein sequence ID" value="TCP30559.1"/>
    <property type="molecule type" value="Genomic_DNA"/>
</dbReference>
<evidence type="ECO:0000256" key="1">
    <source>
        <dbReference type="ARBA" id="ARBA00004651"/>
    </source>
</evidence>
<dbReference type="PANTHER" id="PTHR33406">
    <property type="entry name" value="MEMBRANE PROTEIN MJ1562-RELATED"/>
    <property type="match status" value="1"/>
</dbReference>
<feature type="transmembrane region" description="Helical" evidence="7">
    <location>
        <begin position="208"/>
        <end position="228"/>
    </location>
</feature>
<feature type="transmembrane region" description="Helical" evidence="7">
    <location>
        <begin position="284"/>
        <end position="306"/>
    </location>
</feature>
<evidence type="ECO:0000256" key="6">
    <source>
        <dbReference type="ARBA" id="ARBA00023136"/>
    </source>
</evidence>
<gene>
    <name evidence="9" type="ORF">EV207_10588</name>
</gene>
<dbReference type="Gene3D" id="1.10.287.950">
    <property type="entry name" value="Methyl-accepting chemotaxis protein"/>
    <property type="match status" value="1"/>
</dbReference>
<sequence length="1046" mass="114757">MRFILKAKWLVVLIWVVAIAALIITAPNISKLVREKGQADIPEGYSSSTAQHILKEMHEKEGTGNTSSVALVFYDDNGLSKKDISETKKAIKELKDKKSELGITSVTTHFDQPDLKKELVSKNGKTILVSLSIDKKNRQAADVTDALYKAIDNVRVDHYYTSSWMIDEDMATSAQDGLHKTEWITVVFILIVLFFVFRSLVAPLIPLIAVGISFIISQSIVAFFAQAYDFPLSNFTQIFLVAVLFGIGTDYCILLLSRFKEELPKHETVNEAIIATYRHGGRTVFFSGLAVLIGFSTIGLSTFSIYQSAAGVAIGIVILILALVTVVPFLMSILGTKLFWPAKGSLKHKQSRFWDKVGQFALTRSLIALLIVAVIIVPFLFKYNGDLSFNSLSEIGDSYHSVKGFNIIANNFGPGKSMPTKIVIKNDDRMDQRPYLQTIEAITREVKKIDGVDTVRSVTQPTGKPIKDFLVPYQAKTLDEGLTSTTDAVNKIASSLDDAAGELSKSEPQLNQATDGIDDLIDGTSSLKDGIVKLGNGLDQLQAGLEKSNEGAKSLTNGLKSSQAAANALLKESQRLLKGYQEMGKTVTQLNNQVNESYQNIKPELKNIDKSIATVNNHLKDLGKTYPDIRDDPDYQAVSQAARQANGNIEALDQQFRQLTTGLNAFSAHMNEANRGFAKVIAGQKALTNGLQKLVDGMNSLQKGIETAAAGQGQINSKLPDLENGINGINQGQRQLKQGFSPLGDQIGQLTHGLKKSVDGLNKVSGGLDSAHDYLNELSKSNSSLSGFYIPDEALENKQFKNALDAYMSVDRKVTTMDVIFKENPYSTEALNQIDDIKAAVKRITDGTKLENAKVGIGGVTSTYADLRSISKDDYSRTMILMLIGIGLILVALFRSFIMPLYVIASLVLMYYTSMGIAETVFEDIMGFSGISWAVPFFAFVMLIALGVDYSIFLMDRFNEYRDIPVKDAMLESMRNMGTVIISAAVILGGTFAAMLPSGVMSLIEIATIIIIGLVLYALLMLPLFTPVMVRIFGKANWWPFKRHEH</sequence>
<comment type="similarity">
    <text evidence="2">Belongs to the resistance-nodulation-cell division (RND) (TC 2.A.6) family. MmpL subfamily.</text>
</comment>
<dbReference type="SUPFAM" id="SSF58104">
    <property type="entry name" value="Methyl-accepting chemotaxis protein (MCP) signaling domain"/>
    <property type="match status" value="1"/>
</dbReference>
<dbReference type="Proteomes" id="UP000295416">
    <property type="component" value="Unassembled WGS sequence"/>
</dbReference>
<feature type="transmembrane region" description="Helical" evidence="7">
    <location>
        <begin position="875"/>
        <end position="894"/>
    </location>
</feature>
<dbReference type="PROSITE" id="PS50156">
    <property type="entry name" value="SSD"/>
    <property type="match status" value="1"/>
</dbReference>
<dbReference type="RefSeq" id="WP_132744513.1">
    <property type="nucleotide sequence ID" value="NZ_SLXK01000005.1"/>
</dbReference>
<evidence type="ECO:0000256" key="3">
    <source>
        <dbReference type="ARBA" id="ARBA00022475"/>
    </source>
</evidence>
<feature type="transmembrane region" description="Helical" evidence="7">
    <location>
        <begin position="930"/>
        <end position="955"/>
    </location>
</feature>
<feature type="transmembrane region" description="Helical" evidence="7">
    <location>
        <begin position="312"/>
        <end position="340"/>
    </location>
</feature>
<feature type="transmembrane region" description="Helical" evidence="7">
    <location>
        <begin position="234"/>
        <end position="256"/>
    </location>
</feature>
<feature type="domain" description="SSD" evidence="8">
    <location>
        <begin position="915"/>
        <end position="1031"/>
    </location>
</feature>
<evidence type="ECO:0000256" key="5">
    <source>
        <dbReference type="ARBA" id="ARBA00022989"/>
    </source>
</evidence>
<organism evidence="9 10">
    <name type="scientific">Scopulibacillus darangshiensis</name>
    <dbReference type="NCBI Taxonomy" id="442528"/>
    <lineage>
        <taxon>Bacteria</taxon>
        <taxon>Bacillati</taxon>
        <taxon>Bacillota</taxon>
        <taxon>Bacilli</taxon>
        <taxon>Bacillales</taxon>
        <taxon>Sporolactobacillaceae</taxon>
        <taxon>Scopulibacillus</taxon>
    </lineage>
</organism>
<feature type="transmembrane region" description="Helical" evidence="7">
    <location>
        <begin position="1002"/>
        <end position="1025"/>
    </location>
</feature>
<evidence type="ECO:0000313" key="9">
    <source>
        <dbReference type="EMBL" id="TCP30559.1"/>
    </source>
</evidence>
<keyword evidence="4 7" id="KW-0812">Transmembrane</keyword>
<feature type="transmembrane region" description="Helical" evidence="7">
    <location>
        <begin position="183"/>
        <end position="201"/>
    </location>
</feature>
<evidence type="ECO:0000256" key="2">
    <source>
        <dbReference type="ARBA" id="ARBA00010157"/>
    </source>
</evidence>
<accession>A0A4R2P6N4</accession>
<keyword evidence="6 7" id="KW-0472">Membrane</keyword>
<keyword evidence="10" id="KW-1185">Reference proteome</keyword>
<evidence type="ECO:0000313" key="10">
    <source>
        <dbReference type="Proteomes" id="UP000295416"/>
    </source>
</evidence>
<name>A0A4R2P6N4_9BACL</name>
<feature type="transmembrane region" description="Helical" evidence="7">
    <location>
        <begin position="976"/>
        <end position="996"/>
    </location>
</feature>
<dbReference type="InterPro" id="IPR000731">
    <property type="entry name" value="SSD"/>
</dbReference>